<evidence type="ECO:0000313" key="3">
    <source>
        <dbReference type="Proteomes" id="UP000694546"/>
    </source>
</evidence>
<name>A0A8C5CE33_GADMO</name>
<organism evidence="2 3">
    <name type="scientific">Gadus morhua</name>
    <name type="common">Atlantic cod</name>
    <dbReference type="NCBI Taxonomy" id="8049"/>
    <lineage>
        <taxon>Eukaryota</taxon>
        <taxon>Metazoa</taxon>
        <taxon>Chordata</taxon>
        <taxon>Craniata</taxon>
        <taxon>Vertebrata</taxon>
        <taxon>Euteleostomi</taxon>
        <taxon>Actinopterygii</taxon>
        <taxon>Neopterygii</taxon>
        <taxon>Teleostei</taxon>
        <taxon>Neoteleostei</taxon>
        <taxon>Acanthomorphata</taxon>
        <taxon>Zeiogadaria</taxon>
        <taxon>Gadariae</taxon>
        <taxon>Gadiformes</taxon>
        <taxon>Gadoidei</taxon>
        <taxon>Gadidae</taxon>
        <taxon>Gadus</taxon>
    </lineage>
</organism>
<protein>
    <submittedName>
        <fullName evidence="2">F-box protein 4</fullName>
    </submittedName>
</protein>
<dbReference type="GO" id="GO:0019005">
    <property type="term" value="C:SCF ubiquitin ligase complex"/>
    <property type="evidence" value="ECO:0007669"/>
    <property type="project" value="TreeGrafter"/>
</dbReference>
<reference evidence="2" key="2">
    <citation type="submission" date="2025-09" db="UniProtKB">
        <authorList>
            <consortium name="Ensembl"/>
        </authorList>
    </citation>
    <scope>IDENTIFICATION</scope>
</reference>
<feature type="domain" description="F-box" evidence="1">
    <location>
        <begin position="46"/>
        <end position="92"/>
    </location>
</feature>
<evidence type="ECO:0000313" key="2">
    <source>
        <dbReference type="Ensembl" id="ENSGMOP00000059246.1"/>
    </source>
</evidence>
<dbReference type="AlphaFoldDB" id="A0A8C5CE33"/>
<dbReference type="GeneTree" id="ENSGT00390000014416"/>
<evidence type="ECO:0000259" key="1">
    <source>
        <dbReference type="PROSITE" id="PS50181"/>
    </source>
</evidence>
<dbReference type="InterPro" id="IPR001810">
    <property type="entry name" value="F-box_dom"/>
</dbReference>
<dbReference type="Gene3D" id="3.40.50.300">
    <property type="entry name" value="P-loop containing nucleotide triphosphate hydrolases"/>
    <property type="match status" value="1"/>
</dbReference>
<dbReference type="CDD" id="cd22085">
    <property type="entry name" value="F-box_FBXO4"/>
    <property type="match status" value="1"/>
</dbReference>
<dbReference type="Pfam" id="PF12937">
    <property type="entry name" value="F-box-like"/>
    <property type="match status" value="1"/>
</dbReference>
<accession>A0A8C5CE33</accession>
<dbReference type="Ensembl" id="ENSGMOT00000036659.1">
    <property type="protein sequence ID" value="ENSGMOP00000059246.1"/>
    <property type="gene ID" value="ENSGMOG00000007680.2"/>
</dbReference>
<keyword evidence="3" id="KW-1185">Reference proteome</keyword>
<dbReference type="PANTHER" id="PTHR16008:SF4">
    <property type="entry name" value="F-BOX ONLY PROTEIN 4"/>
    <property type="match status" value="1"/>
</dbReference>
<dbReference type="Proteomes" id="UP000694546">
    <property type="component" value="Chromosome 6"/>
</dbReference>
<reference evidence="2" key="1">
    <citation type="submission" date="2025-08" db="UniProtKB">
        <authorList>
            <consortium name="Ensembl"/>
        </authorList>
    </citation>
    <scope>IDENTIFICATION</scope>
</reference>
<dbReference type="InterPro" id="IPR036047">
    <property type="entry name" value="F-box-like_dom_sf"/>
</dbReference>
<dbReference type="SMART" id="SM00256">
    <property type="entry name" value="FBOX"/>
    <property type="match status" value="1"/>
</dbReference>
<sequence>MEAPTEKLSESLVIRSLKRFRDRLLSNTCQLGSDSNQSPKIPVEDASLLDRIPVDVQFLILTLLPPEDICRLGATSRYWRALVRDPLLWKYFLLRDMPHWSSIDHVTMPKLEALASDICSNDLQLEERVEGEEQDNVSKYDYMAEYMKGHPACRQKWQFSRPPYEVVTSFLTSLLPSSEPRYAMFGPGIEQLDVSMVTRLMHAPDVLPVAAIPSGRQINGIGSGISYTYNHQHKLNILTLYSTNRAERDRARVGQYSVNDKLFTSEDTDPPSCPMFIPNPQVQEVCQAVSGFIYVANAEPGQGDGTVEAAKIQAMLSPAWGSTARPLLVLSCVSRERLKEELETDAALRTTPTGARCRTPSVEMAQRLRLPQLPNPWMVIHVPRYLSLSVSACYGVDTYYKLICFSV</sequence>
<dbReference type="PANTHER" id="PTHR16008">
    <property type="entry name" value="F-BOX ONLY PROTEIN 4"/>
    <property type="match status" value="1"/>
</dbReference>
<dbReference type="InterPro" id="IPR027417">
    <property type="entry name" value="P-loop_NTPase"/>
</dbReference>
<dbReference type="Gene3D" id="1.20.1280.50">
    <property type="match status" value="1"/>
</dbReference>
<dbReference type="GO" id="GO:0000209">
    <property type="term" value="P:protein polyubiquitination"/>
    <property type="evidence" value="ECO:0007669"/>
    <property type="project" value="TreeGrafter"/>
</dbReference>
<proteinExistence type="predicted"/>
<gene>
    <name evidence="2" type="primary">FBXO4</name>
    <name evidence="2" type="synonym">fbxo4</name>
</gene>
<dbReference type="SUPFAM" id="SSF81383">
    <property type="entry name" value="F-box domain"/>
    <property type="match status" value="1"/>
</dbReference>
<dbReference type="InterPro" id="IPR039588">
    <property type="entry name" value="FBXO4"/>
</dbReference>
<dbReference type="GO" id="GO:0031146">
    <property type="term" value="P:SCF-dependent proteasomal ubiquitin-dependent protein catabolic process"/>
    <property type="evidence" value="ECO:0007669"/>
    <property type="project" value="InterPro"/>
</dbReference>
<dbReference type="PROSITE" id="PS50181">
    <property type="entry name" value="FBOX"/>
    <property type="match status" value="1"/>
</dbReference>